<feature type="transmembrane region" description="Helical" evidence="5">
    <location>
        <begin position="21"/>
        <end position="45"/>
    </location>
</feature>
<evidence type="ECO:0000256" key="3">
    <source>
        <dbReference type="ARBA" id="ARBA00022989"/>
    </source>
</evidence>
<dbReference type="Gene3D" id="1.20.1250.20">
    <property type="entry name" value="MFS general substrate transporter like domains"/>
    <property type="match status" value="2"/>
</dbReference>
<name>A0A3N9WRI1_9ACTN</name>
<feature type="transmembrane region" description="Helical" evidence="5">
    <location>
        <begin position="191"/>
        <end position="209"/>
    </location>
</feature>
<keyword evidence="3 5" id="KW-1133">Transmembrane helix</keyword>
<dbReference type="PANTHER" id="PTHR11328:SF24">
    <property type="entry name" value="MAJOR FACILITATOR SUPERFAMILY (MFS) PROFILE DOMAIN-CONTAINING PROTEIN"/>
    <property type="match status" value="1"/>
</dbReference>
<evidence type="ECO:0000256" key="5">
    <source>
        <dbReference type="SAM" id="Phobius"/>
    </source>
</evidence>
<dbReference type="GO" id="GO:0005886">
    <property type="term" value="C:plasma membrane"/>
    <property type="evidence" value="ECO:0007669"/>
    <property type="project" value="UniProtKB-SubCell"/>
</dbReference>
<dbReference type="RefSeq" id="WP_124772731.1">
    <property type="nucleotide sequence ID" value="NZ_JBEZFR010000008.1"/>
</dbReference>
<dbReference type="EMBL" id="QGSZ01000193">
    <property type="protein sequence ID" value="RQX03309.1"/>
    <property type="molecule type" value="Genomic_DNA"/>
</dbReference>
<accession>A0A3N9WRI1</accession>
<feature type="transmembrane region" description="Helical" evidence="5">
    <location>
        <begin position="305"/>
        <end position="326"/>
    </location>
</feature>
<evidence type="ECO:0000256" key="1">
    <source>
        <dbReference type="ARBA" id="ARBA00004651"/>
    </source>
</evidence>
<organism evidence="7 8">
    <name type="scientific">Micromonospora inaquosa</name>
    <dbReference type="NCBI Taxonomy" id="2203716"/>
    <lineage>
        <taxon>Bacteria</taxon>
        <taxon>Bacillati</taxon>
        <taxon>Actinomycetota</taxon>
        <taxon>Actinomycetes</taxon>
        <taxon>Micromonosporales</taxon>
        <taxon>Micromonosporaceae</taxon>
        <taxon>Micromonospora</taxon>
    </lineage>
</organism>
<evidence type="ECO:0000259" key="6">
    <source>
        <dbReference type="PROSITE" id="PS50850"/>
    </source>
</evidence>
<feature type="transmembrane region" description="Helical" evidence="5">
    <location>
        <begin position="417"/>
        <end position="438"/>
    </location>
</feature>
<evidence type="ECO:0000313" key="8">
    <source>
        <dbReference type="Proteomes" id="UP000282312"/>
    </source>
</evidence>
<feature type="transmembrane region" description="Helical" evidence="5">
    <location>
        <begin position="241"/>
        <end position="264"/>
    </location>
</feature>
<keyword evidence="8" id="KW-1185">Reference proteome</keyword>
<feature type="transmembrane region" description="Helical" evidence="5">
    <location>
        <begin position="374"/>
        <end position="397"/>
    </location>
</feature>
<dbReference type="Proteomes" id="UP000282312">
    <property type="component" value="Unassembled WGS sequence"/>
</dbReference>
<comment type="caution">
    <text evidence="7">The sequence shown here is derived from an EMBL/GenBank/DDBJ whole genome shotgun (WGS) entry which is preliminary data.</text>
</comment>
<evidence type="ECO:0000313" key="7">
    <source>
        <dbReference type="EMBL" id="RQX03309.1"/>
    </source>
</evidence>
<feature type="transmembrane region" description="Helical" evidence="5">
    <location>
        <begin position="276"/>
        <end position="293"/>
    </location>
</feature>
<gene>
    <name evidence="7" type="ORF">DLJ59_12825</name>
</gene>
<feature type="domain" description="Major facilitator superfamily (MFS) profile" evidence="6">
    <location>
        <begin position="15"/>
        <end position="430"/>
    </location>
</feature>
<protein>
    <submittedName>
        <fullName evidence="7">MFS transporter</fullName>
    </submittedName>
</protein>
<dbReference type="InterPro" id="IPR036259">
    <property type="entry name" value="MFS_trans_sf"/>
</dbReference>
<reference evidence="7 8" key="1">
    <citation type="submission" date="2018-05" db="EMBL/GenBank/DDBJ databases">
        <title>Micromonospora from Atacama Desert.</title>
        <authorList>
            <person name="Carro L."/>
            <person name="Goodfellow M."/>
            <person name="Klenk H.-P."/>
        </authorList>
    </citation>
    <scope>NUCLEOTIDE SEQUENCE [LARGE SCALE GENOMIC DNA]</scope>
    <source>
        <strain evidence="7 8">LB39</strain>
    </source>
</reference>
<keyword evidence="2 5" id="KW-0812">Transmembrane</keyword>
<comment type="subcellular location">
    <subcellularLocation>
        <location evidence="1">Cell membrane</location>
        <topology evidence="1">Multi-pass membrane protein</topology>
    </subcellularLocation>
</comment>
<dbReference type="PANTHER" id="PTHR11328">
    <property type="entry name" value="MAJOR FACILITATOR SUPERFAMILY DOMAIN-CONTAINING PROTEIN"/>
    <property type="match status" value="1"/>
</dbReference>
<sequence>MTSPPGAGSSATGPLPRSVHAGYALGSLATGAFGTVPGLLLLPYLTDTLGVAAGLAALLVLLPKAWDVLVNPVAGRISDRTRSRWGARRPYLLVAGLALAVLFASIFAAPFGNGSAAAAYVAFAFLATATAFAFFQVPYVAMPAELTGDYAERTRLMTWRIAVLALAILVSGAVAPLVVSAGGDGVAGHRWMGLFVAVLIALGAVGAFLGTRSAPTGTVGESEPTLRAQLAVASANRPFRALLICFVVQSAGVATILAGVNYFAGQILRDDKSGPTLLFVCFVGPALLVMPIWTRIGARLGKRTALVIASLILAVGAFTLVAAMVLPPVAVYLLVALIGVGYAGQQVFALAMLPDCIAHETARTGRRQAGVFTGLWTAGETFGLALGPGIYGLVLQLSGYVSSDTGSAAAQSDTARLGVLLGFTLIPALLIAPPILLLRHYTLTAHSDRVDRGVVLADESR</sequence>
<dbReference type="PROSITE" id="PS50850">
    <property type="entry name" value="MFS"/>
    <property type="match status" value="1"/>
</dbReference>
<evidence type="ECO:0000256" key="4">
    <source>
        <dbReference type="ARBA" id="ARBA00023136"/>
    </source>
</evidence>
<feature type="transmembrane region" description="Helical" evidence="5">
    <location>
        <begin position="161"/>
        <end position="179"/>
    </location>
</feature>
<proteinExistence type="predicted"/>
<dbReference type="AlphaFoldDB" id="A0A3N9WRI1"/>
<dbReference type="GO" id="GO:0008643">
    <property type="term" value="P:carbohydrate transport"/>
    <property type="evidence" value="ECO:0007669"/>
    <property type="project" value="InterPro"/>
</dbReference>
<feature type="transmembrane region" description="Helical" evidence="5">
    <location>
        <begin position="91"/>
        <end position="111"/>
    </location>
</feature>
<dbReference type="Pfam" id="PF13347">
    <property type="entry name" value="MFS_2"/>
    <property type="match status" value="1"/>
</dbReference>
<feature type="transmembrane region" description="Helical" evidence="5">
    <location>
        <begin position="117"/>
        <end position="140"/>
    </location>
</feature>
<dbReference type="OrthoDB" id="3717977at2"/>
<dbReference type="SUPFAM" id="SSF103473">
    <property type="entry name" value="MFS general substrate transporter"/>
    <property type="match status" value="1"/>
</dbReference>
<dbReference type="InterPro" id="IPR020846">
    <property type="entry name" value="MFS_dom"/>
</dbReference>
<keyword evidence="4 5" id="KW-0472">Membrane</keyword>
<feature type="transmembrane region" description="Helical" evidence="5">
    <location>
        <begin position="332"/>
        <end position="353"/>
    </location>
</feature>
<evidence type="ECO:0000256" key="2">
    <source>
        <dbReference type="ARBA" id="ARBA00022692"/>
    </source>
</evidence>
<dbReference type="GO" id="GO:0015293">
    <property type="term" value="F:symporter activity"/>
    <property type="evidence" value="ECO:0007669"/>
    <property type="project" value="InterPro"/>
</dbReference>
<dbReference type="InterPro" id="IPR039672">
    <property type="entry name" value="MFS_2"/>
</dbReference>
<feature type="transmembrane region" description="Helical" evidence="5">
    <location>
        <begin position="51"/>
        <end position="70"/>
    </location>
</feature>